<dbReference type="PROSITE" id="PS51257">
    <property type="entry name" value="PROKAR_LIPOPROTEIN"/>
    <property type="match status" value="1"/>
</dbReference>
<dbReference type="AlphaFoldDB" id="A0A7Y4KH86"/>
<sequence length="771" mass="82585">MSFKELCTLMLKIQTRSIFFLGLLALSGCQASSAPDGEQGTIATAKVQQAIETPASRVTAQPTWVGYLKVRSRSSGSWTTQTTANRQWKSSYSFVSPVVVTMIPASMFALVELKPGFASFDLVDDSTFQGESVLKYVAKCFRATPGNMTFMQFPTDSSYSFQPTPFQGAPCRGTATQPGGNTSAFDAGWHAYSSMNFASEFVFPVPALDAPLRLHHTKHFITMNGAIVQSVPDPLPYGSMPVEWDFEWDLMPEDPDVDLVLSAEGHDTWLPKATISTGGTSLTSTAQIEPGSTLVVKAKAEPKDGSSPTVAMKQVTFLLSSSRLPGIATNRTPLDVVMNSDDADLRFEQDRNAAYGLNFVDPATVETPVGSFTEATAEASSFDFGGYGEIIAVGVTENDRMVYSRIKDPSATPGSSPSPVEGPLLLPKRLASSYIADSWKVSESSASKLDDDDSDALPASMGNTHPGDALSLFEEYRGFIIRGSHVRTKPSEPDYFLEDQINTAESHAGINRFANATNLKVHILGGTDFLLNSRVINANHAGGVHNGDKYFVRMKIEYGRGGTSDAVGGPGTPKSIDRVAIANDARSGTVVSTIAHELGHTANLPHHGEGGFFTARWTNLNEFSEADETPLKPDGVYAPGKVLLINPPSLAQRAVLPYDGPNGVMIGGRCLENGVGGRFSGNDKCIMRTAPQAFIPSEASHRHERKWAPEDDGTLLCTSSDGTGVNAGGATSRYGDAAEGRGECAKKVCVNDNHAHAPYTQPTCTLLRTTM</sequence>
<organism evidence="1 2">
    <name type="scientific">Corallococcus exercitus</name>
    <dbReference type="NCBI Taxonomy" id="2316736"/>
    <lineage>
        <taxon>Bacteria</taxon>
        <taxon>Pseudomonadati</taxon>
        <taxon>Myxococcota</taxon>
        <taxon>Myxococcia</taxon>
        <taxon>Myxococcales</taxon>
        <taxon>Cystobacterineae</taxon>
        <taxon>Myxococcaceae</taxon>
        <taxon>Corallococcus</taxon>
    </lineage>
</organism>
<gene>
    <name evidence="1" type="ORF">HMI49_06670</name>
</gene>
<name>A0A7Y4KH86_9BACT</name>
<dbReference type="SUPFAM" id="SSF55486">
    <property type="entry name" value="Metalloproteases ('zincins'), catalytic domain"/>
    <property type="match status" value="1"/>
</dbReference>
<proteinExistence type="predicted"/>
<dbReference type="RefSeq" id="WP_171433426.1">
    <property type="nucleotide sequence ID" value="NZ_JABFJV010000023.1"/>
</dbReference>
<evidence type="ECO:0000313" key="2">
    <source>
        <dbReference type="Proteomes" id="UP000563426"/>
    </source>
</evidence>
<keyword evidence="2" id="KW-1185">Reference proteome</keyword>
<dbReference type="EMBL" id="JABFJV010000023">
    <property type="protein sequence ID" value="NOK32879.1"/>
    <property type="molecule type" value="Genomic_DNA"/>
</dbReference>
<accession>A0A7Y4KH86</accession>
<protein>
    <submittedName>
        <fullName evidence="1">Uncharacterized protein</fullName>
    </submittedName>
</protein>
<dbReference type="Proteomes" id="UP000563426">
    <property type="component" value="Unassembled WGS sequence"/>
</dbReference>
<reference evidence="1 2" key="1">
    <citation type="submission" date="2020-05" db="EMBL/GenBank/DDBJ databases">
        <authorList>
            <person name="Whitworth D."/>
        </authorList>
    </citation>
    <scope>NUCLEOTIDE SEQUENCE [LARGE SCALE GENOMIC DNA]</scope>
    <source>
        <strain evidence="1 2">AB043B</strain>
    </source>
</reference>
<evidence type="ECO:0000313" key="1">
    <source>
        <dbReference type="EMBL" id="NOK32879.1"/>
    </source>
</evidence>
<comment type="caution">
    <text evidence="1">The sequence shown here is derived from an EMBL/GenBank/DDBJ whole genome shotgun (WGS) entry which is preliminary data.</text>
</comment>